<reference evidence="1" key="2">
    <citation type="journal article" date="2023" name="Microbiol Resour">
        <title>Decontamination and Annotation of the Draft Genome Sequence of the Oomycete Lagenidium giganteum ARSEF 373.</title>
        <authorList>
            <person name="Morgan W.R."/>
            <person name="Tartar A."/>
        </authorList>
    </citation>
    <scope>NUCLEOTIDE SEQUENCE</scope>
    <source>
        <strain evidence="1">ARSEF 373</strain>
    </source>
</reference>
<dbReference type="AlphaFoldDB" id="A0AAV2Z7W4"/>
<organism evidence="1 2">
    <name type="scientific">Lagenidium giganteum</name>
    <dbReference type="NCBI Taxonomy" id="4803"/>
    <lineage>
        <taxon>Eukaryota</taxon>
        <taxon>Sar</taxon>
        <taxon>Stramenopiles</taxon>
        <taxon>Oomycota</taxon>
        <taxon>Peronosporomycetes</taxon>
        <taxon>Pythiales</taxon>
        <taxon>Pythiaceae</taxon>
    </lineage>
</organism>
<reference evidence="1" key="1">
    <citation type="submission" date="2022-11" db="EMBL/GenBank/DDBJ databases">
        <authorList>
            <person name="Morgan W.R."/>
            <person name="Tartar A."/>
        </authorList>
    </citation>
    <scope>NUCLEOTIDE SEQUENCE</scope>
    <source>
        <strain evidence="1">ARSEF 373</strain>
    </source>
</reference>
<dbReference type="Proteomes" id="UP001146120">
    <property type="component" value="Unassembled WGS sequence"/>
</dbReference>
<comment type="caution">
    <text evidence="1">The sequence shown here is derived from an EMBL/GenBank/DDBJ whole genome shotgun (WGS) entry which is preliminary data.</text>
</comment>
<keyword evidence="2" id="KW-1185">Reference proteome</keyword>
<protein>
    <submittedName>
        <fullName evidence="1">Uncharacterized protein</fullName>
    </submittedName>
</protein>
<proteinExistence type="predicted"/>
<evidence type="ECO:0000313" key="1">
    <source>
        <dbReference type="EMBL" id="DBA01980.1"/>
    </source>
</evidence>
<sequence>MTWVLSMKADDEGYHVFATYAGHCFAFFNLFRDYHKSMSPELKRELSHHFRGLRNQIADALGNGEGKVARRQGTNDCGDAFGNCDRNAAVRVTLHYCASARVQRTTVTRVRRSDCGNLP</sequence>
<evidence type="ECO:0000313" key="2">
    <source>
        <dbReference type="Proteomes" id="UP001146120"/>
    </source>
</evidence>
<accession>A0AAV2Z7W4</accession>
<gene>
    <name evidence="1" type="ORF">N0F65_006713</name>
</gene>
<name>A0AAV2Z7W4_9STRA</name>
<dbReference type="EMBL" id="DAKRPA010000038">
    <property type="protein sequence ID" value="DBA01980.1"/>
    <property type="molecule type" value="Genomic_DNA"/>
</dbReference>